<dbReference type="AlphaFoldDB" id="A0A9D4CUZ8"/>
<dbReference type="Proteomes" id="UP000828390">
    <property type="component" value="Unassembled WGS sequence"/>
</dbReference>
<evidence type="ECO:0000313" key="1">
    <source>
        <dbReference type="EMBL" id="KAH3730685.1"/>
    </source>
</evidence>
<gene>
    <name evidence="1" type="ORF">DPMN_056677</name>
</gene>
<organism evidence="1 2">
    <name type="scientific">Dreissena polymorpha</name>
    <name type="common">Zebra mussel</name>
    <name type="synonym">Mytilus polymorpha</name>
    <dbReference type="NCBI Taxonomy" id="45954"/>
    <lineage>
        <taxon>Eukaryota</taxon>
        <taxon>Metazoa</taxon>
        <taxon>Spiralia</taxon>
        <taxon>Lophotrochozoa</taxon>
        <taxon>Mollusca</taxon>
        <taxon>Bivalvia</taxon>
        <taxon>Autobranchia</taxon>
        <taxon>Heteroconchia</taxon>
        <taxon>Euheterodonta</taxon>
        <taxon>Imparidentia</taxon>
        <taxon>Neoheterodontei</taxon>
        <taxon>Myida</taxon>
        <taxon>Dreissenoidea</taxon>
        <taxon>Dreissenidae</taxon>
        <taxon>Dreissena</taxon>
    </lineage>
</organism>
<keyword evidence="2" id="KW-1185">Reference proteome</keyword>
<evidence type="ECO:0000313" key="2">
    <source>
        <dbReference type="Proteomes" id="UP000828390"/>
    </source>
</evidence>
<proteinExistence type="predicted"/>
<protein>
    <submittedName>
        <fullName evidence="1">Uncharacterized protein</fullName>
    </submittedName>
</protein>
<reference evidence="1" key="2">
    <citation type="submission" date="2020-11" db="EMBL/GenBank/DDBJ databases">
        <authorList>
            <person name="McCartney M.A."/>
            <person name="Auch B."/>
            <person name="Kono T."/>
            <person name="Mallez S."/>
            <person name="Becker A."/>
            <person name="Gohl D.M."/>
            <person name="Silverstein K.A.T."/>
            <person name="Koren S."/>
            <person name="Bechman K.B."/>
            <person name="Herman A."/>
            <person name="Abrahante J.E."/>
            <person name="Garbe J."/>
        </authorList>
    </citation>
    <scope>NUCLEOTIDE SEQUENCE</scope>
    <source>
        <strain evidence="1">Duluth1</strain>
        <tissue evidence="1">Whole animal</tissue>
    </source>
</reference>
<accession>A0A9D4CUZ8</accession>
<comment type="caution">
    <text evidence="1">The sequence shown here is derived from an EMBL/GenBank/DDBJ whole genome shotgun (WGS) entry which is preliminary data.</text>
</comment>
<dbReference type="EMBL" id="JAIWYP010000012">
    <property type="protein sequence ID" value="KAH3730685.1"/>
    <property type="molecule type" value="Genomic_DNA"/>
</dbReference>
<reference evidence="1" key="1">
    <citation type="journal article" date="2019" name="bioRxiv">
        <title>The Genome of the Zebra Mussel, Dreissena polymorpha: A Resource for Invasive Species Research.</title>
        <authorList>
            <person name="McCartney M.A."/>
            <person name="Auch B."/>
            <person name="Kono T."/>
            <person name="Mallez S."/>
            <person name="Zhang Y."/>
            <person name="Obille A."/>
            <person name="Becker A."/>
            <person name="Abrahante J.E."/>
            <person name="Garbe J."/>
            <person name="Badalamenti J.P."/>
            <person name="Herman A."/>
            <person name="Mangelson H."/>
            <person name="Liachko I."/>
            <person name="Sullivan S."/>
            <person name="Sone E.D."/>
            <person name="Koren S."/>
            <person name="Silverstein K.A.T."/>
            <person name="Beckman K.B."/>
            <person name="Gohl D.M."/>
        </authorList>
    </citation>
    <scope>NUCLEOTIDE SEQUENCE</scope>
    <source>
        <strain evidence="1">Duluth1</strain>
        <tissue evidence="1">Whole animal</tissue>
    </source>
</reference>
<sequence length="56" mass="6182">MLHERGASCSYAARTWSLLFLCCTNLEPPVPMLHELGASCSYAARTCRTIPGLRLI</sequence>
<name>A0A9D4CUZ8_DREPO</name>